<organism evidence="4 5">
    <name type="scientific">Bradyrhizobium diversitatis</name>
    <dbReference type="NCBI Taxonomy" id="2755406"/>
    <lineage>
        <taxon>Bacteria</taxon>
        <taxon>Pseudomonadati</taxon>
        <taxon>Pseudomonadota</taxon>
        <taxon>Alphaproteobacteria</taxon>
        <taxon>Hyphomicrobiales</taxon>
        <taxon>Nitrobacteraceae</taxon>
        <taxon>Bradyrhizobium</taxon>
    </lineage>
</organism>
<dbReference type="PANTHER" id="PTHR10788">
    <property type="entry name" value="TREHALOSE-6-PHOSPHATE SYNTHASE"/>
    <property type="match status" value="1"/>
</dbReference>
<reference evidence="4 5" key="1">
    <citation type="submission" date="2020-07" db="EMBL/GenBank/DDBJ databases">
        <title>Bradyrhizobium diversity isolated from nodules of indigenous legumes of Western Australia.</title>
        <authorList>
            <person name="Klepa M.S."/>
        </authorList>
    </citation>
    <scope>NUCLEOTIDE SEQUENCE [LARGE SCALE GENOMIC DNA]</scope>
    <source>
        <strain evidence="4 5">CNPSo 4019</strain>
    </source>
</reference>
<dbReference type="CDD" id="cd03788">
    <property type="entry name" value="GT20_TPS"/>
    <property type="match status" value="1"/>
</dbReference>
<gene>
    <name evidence="4" type="ORF">H1B27_12970</name>
</gene>
<evidence type="ECO:0000313" key="4">
    <source>
        <dbReference type="EMBL" id="MBH5387178.1"/>
    </source>
</evidence>
<comment type="caution">
    <text evidence="4">The sequence shown here is derived from an EMBL/GenBank/DDBJ whole genome shotgun (WGS) entry which is preliminary data.</text>
</comment>
<keyword evidence="3" id="KW-0812">Transmembrane</keyword>
<dbReference type="Pfam" id="PF00982">
    <property type="entry name" value="Glyco_transf_20"/>
    <property type="match status" value="1"/>
</dbReference>
<accession>A0ABS0P1M6</accession>
<proteinExistence type="inferred from homology"/>
<keyword evidence="3" id="KW-1133">Transmembrane helix</keyword>
<dbReference type="Proteomes" id="UP001194539">
    <property type="component" value="Unassembled WGS sequence"/>
</dbReference>
<dbReference type="PANTHER" id="PTHR10788:SF106">
    <property type="entry name" value="BCDNA.GH08860"/>
    <property type="match status" value="1"/>
</dbReference>
<evidence type="ECO:0000256" key="2">
    <source>
        <dbReference type="SAM" id="MobiDB-lite"/>
    </source>
</evidence>
<comment type="similarity">
    <text evidence="1">Belongs to the glycosyltransferase 20 family.</text>
</comment>
<dbReference type="SUPFAM" id="SSF53756">
    <property type="entry name" value="UDP-Glycosyltransferase/glycogen phosphorylase"/>
    <property type="match status" value="1"/>
</dbReference>
<feature type="region of interest" description="Disordered" evidence="2">
    <location>
        <begin position="733"/>
        <end position="755"/>
    </location>
</feature>
<sequence>MPIRLRDFLRFGVFGVAVALIVAFGISPFTGGVVQQWSRSDVEARSRLVFNAIQPFLDRDVEDQSWDRLSDLFGRVAQDKKILAVGFCSYAGALVAPTPEMPPNFGCDKIARSENESFADIAVGGRRILVAAFPVNGSKGRSYLVILTDLSFASARSSQVVAYLLASLAGVVLVLTVGSIIFAVFMLRSWMSSLRRAVDEVRLGTARKHPPATGSALDREIHKLLRRTEDFSVAHQIDWTPKAVQDLLHGVLPGAEVLVLSNREPYIHNRTDHGIVVQRPASGLVSALEPIMRACGGTWVAHGSGSADRETVDANDRIRVPEGAPSYTLRRVWISEAEQDGYYYGFANEGLWPLCHIVFVRPAFRSGDWHMYREINQRFADAVVAEARTEDPVVLVQDYHFALVPKMIRQRLPKATIISFWHIPWPNAETFSICPWRREIIEGMLGSTILGFHTQFHCNNFIECVDRFVESRIDREVQAVSLGGHETRIRAYPISIEWPPSALASVPARETCRAEVFREFDLAEGTKLIVGVERFDYTKGIPDRMRAIDALLTRDSSWEGRLAFVQIAAPTRSKLDTYSRLQAEAESLADAINARHPGRQTPIRLVARHYEASDVLKLFRAADVCVVSSLHDGMNLVAKEFVSSRDDNAGVLVLSSFTGASREMSEALIVNPYDTEELAAAIKRAMSMPLDEQAERMKLMRQQVKENNVYRWAGTMLVDSARSRTRERILALTSSGESAHAGATRARAHWSQSRE</sequence>
<dbReference type="InterPro" id="IPR001830">
    <property type="entry name" value="Glyco_trans_20"/>
</dbReference>
<dbReference type="RefSeq" id="WP_197966317.1">
    <property type="nucleotide sequence ID" value="NZ_JACEGD010000011.1"/>
</dbReference>
<evidence type="ECO:0000256" key="1">
    <source>
        <dbReference type="ARBA" id="ARBA00008799"/>
    </source>
</evidence>
<dbReference type="Gene3D" id="3.40.50.2000">
    <property type="entry name" value="Glycogen Phosphorylase B"/>
    <property type="match status" value="2"/>
</dbReference>
<protein>
    <submittedName>
        <fullName evidence="4">Trehalose-6-phosphate synthase</fullName>
    </submittedName>
</protein>
<evidence type="ECO:0000256" key="3">
    <source>
        <dbReference type="SAM" id="Phobius"/>
    </source>
</evidence>
<feature type="transmembrane region" description="Helical" evidence="3">
    <location>
        <begin position="160"/>
        <end position="187"/>
    </location>
</feature>
<evidence type="ECO:0000313" key="5">
    <source>
        <dbReference type="Proteomes" id="UP001194539"/>
    </source>
</evidence>
<feature type="transmembrane region" description="Helical" evidence="3">
    <location>
        <begin position="12"/>
        <end position="30"/>
    </location>
</feature>
<keyword evidence="3" id="KW-0472">Membrane</keyword>
<dbReference type="EMBL" id="JACEGD010000011">
    <property type="protein sequence ID" value="MBH5387178.1"/>
    <property type="molecule type" value="Genomic_DNA"/>
</dbReference>
<name>A0ABS0P1M6_9BRAD</name>
<keyword evidence="5" id="KW-1185">Reference proteome</keyword>